<dbReference type="InterPro" id="IPR012348">
    <property type="entry name" value="RNR-like"/>
</dbReference>
<sequence length="280" mass="32870">MERLIMHKGSEQNTHWKIADLDFSTINIPKVRPDENLFYLVACASFVESGSDLYTQNLVDYYGDEPEISTWLREQWEVEELQHGQALRAYVEHIWPEFDWPTAYRNFLEEYSTYCKVELLEPSKGLEMVARCVVEAGTATFYSALSRSTDEPVLKDLASRIARDEVNHYKHFFRYFRRFRQHEGLRRHRIFGALRRRTLEMKNEDAACALRHVLGTRAPQHADNQAMLQQIHSKMNTTIRSHLSPDMTIKMIMRPLDLPPAVQSMVAYPVTQIMNKVFLR</sequence>
<reference evidence="1 2" key="3">
    <citation type="journal article" date="2008" name="FEMS Microbiol. Ecol.">
        <title>Identification and characterization of genes underlying chitinolysis in Collimonas fungivorans Ter331.</title>
        <authorList>
            <person name="Fritsche K."/>
            <person name="de Boer W."/>
            <person name="Gerards S."/>
            <person name="van den Berg M."/>
            <person name="van Veen J.A."/>
            <person name="Leveau J.H."/>
        </authorList>
    </citation>
    <scope>NUCLEOTIDE SEQUENCE [LARGE SCALE GENOMIC DNA]</scope>
    <source>
        <strain evidence="1 2">Ter331</strain>
    </source>
</reference>
<dbReference type="STRING" id="1005048.CFU_1200"/>
<reference evidence="2" key="6">
    <citation type="submission" date="2011-05" db="EMBL/GenBank/DDBJ databases">
        <title>Complete sequence of Collimonas fungivorans Ter331.</title>
        <authorList>
            <person name="Leveau J.H."/>
        </authorList>
    </citation>
    <scope>NUCLEOTIDE SEQUENCE [LARGE SCALE GENOMIC DNA]</scope>
    <source>
        <strain evidence="2">Ter331</strain>
    </source>
</reference>
<keyword evidence="2" id="KW-1185">Reference proteome</keyword>
<dbReference type="InterPro" id="IPR009078">
    <property type="entry name" value="Ferritin-like_SF"/>
</dbReference>
<reference evidence="1 2" key="5">
    <citation type="journal article" date="2011" name="ISME J.">
        <title>Dual transcriptional profiling of a bacterial/fungal confrontation: Collimonas fungivorans versus Aspergillus niger.</title>
        <authorList>
            <person name="Mela F."/>
            <person name="Fritsche K."/>
            <person name="de Boer W."/>
            <person name="van Veen J.A."/>
            <person name="de Graaff L.H."/>
            <person name="van den Berg M."/>
            <person name="Leveau J.H."/>
        </authorList>
    </citation>
    <scope>NUCLEOTIDE SEQUENCE [LARGE SCALE GENOMIC DNA]</scope>
    <source>
        <strain evidence="1 2">Ter331</strain>
    </source>
</reference>
<protein>
    <recommendedName>
        <fullName evidence="3">Ferritin</fullName>
    </recommendedName>
</protein>
<name>G0AJ98_COLFT</name>
<reference evidence="1 2" key="2">
    <citation type="journal article" date="2006" name="J. Microbiol. Methods">
        <title>Genomic flank-sequencing of plasposon insertion sites for rapid identification of functional genes.</title>
        <authorList>
            <person name="Leveau J.H."/>
            <person name="Gerards S."/>
            <person name="Fritsche K."/>
            <person name="Zondag G."/>
            <person name="van Veen J.A."/>
        </authorList>
    </citation>
    <scope>NUCLEOTIDE SEQUENCE [LARGE SCALE GENOMIC DNA]</scope>
    <source>
        <strain evidence="1 2">Ter331</strain>
    </source>
</reference>
<dbReference type="Gene3D" id="1.10.620.20">
    <property type="entry name" value="Ribonucleotide Reductase, subunit A"/>
    <property type="match status" value="1"/>
</dbReference>
<dbReference type="KEGG" id="cfu:CFU_1200"/>
<proteinExistence type="predicted"/>
<reference evidence="1 2" key="4">
    <citation type="journal article" date="2010" name="Environ. Microbiol.">
        <title>The bacterial genus Collimonas: mycophagy, weathering and other adaptive solutions to life in oligotrophic soil environments.</title>
        <authorList>
            <person name="Leveau J.H."/>
            <person name="Uroz S."/>
            <person name="de Boer W."/>
        </authorList>
    </citation>
    <scope>NUCLEOTIDE SEQUENCE [LARGE SCALE GENOMIC DNA]</scope>
    <source>
        <strain evidence="1 2">Ter331</strain>
    </source>
</reference>
<dbReference type="HOGENOM" id="CLU_076834_0_0_4"/>
<accession>G0AJ98</accession>
<gene>
    <name evidence="1" type="ordered locus">CFU_1200</name>
</gene>
<dbReference type="Proteomes" id="UP000008392">
    <property type="component" value="Chromosome"/>
</dbReference>
<dbReference type="GO" id="GO:0016491">
    <property type="term" value="F:oxidoreductase activity"/>
    <property type="evidence" value="ECO:0007669"/>
    <property type="project" value="InterPro"/>
</dbReference>
<organism evidence="1 2">
    <name type="scientific">Collimonas fungivorans (strain Ter331)</name>
    <dbReference type="NCBI Taxonomy" id="1005048"/>
    <lineage>
        <taxon>Bacteria</taxon>
        <taxon>Pseudomonadati</taxon>
        <taxon>Pseudomonadota</taxon>
        <taxon>Betaproteobacteria</taxon>
        <taxon>Burkholderiales</taxon>
        <taxon>Oxalobacteraceae</taxon>
        <taxon>Collimonas</taxon>
    </lineage>
</organism>
<dbReference type="eggNOG" id="COG1633">
    <property type="taxonomic scope" value="Bacteria"/>
</dbReference>
<dbReference type="SUPFAM" id="SSF47240">
    <property type="entry name" value="Ferritin-like"/>
    <property type="match status" value="1"/>
</dbReference>
<reference evidence="1 2" key="1">
    <citation type="journal article" date="2004" name="Environ. Microbiol.">
        <title>Phylogeny-function analysis of (meta)genomic libraries: screening for expression of ribosomal RNA genes by large-insert library fluorescent in situ hybridization (LIL-FISH).</title>
        <authorList>
            <person name="Leveau J.H."/>
            <person name="Gerards S."/>
            <person name="de Boer W."/>
            <person name="van Veen J.A."/>
        </authorList>
    </citation>
    <scope>NUCLEOTIDE SEQUENCE [LARGE SCALE GENOMIC DNA]</scope>
    <source>
        <strain evidence="1 2">Ter331</strain>
    </source>
</reference>
<evidence type="ECO:0000313" key="1">
    <source>
        <dbReference type="EMBL" id="AEK61032.1"/>
    </source>
</evidence>
<dbReference type="AlphaFoldDB" id="G0AJ98"/>
<evidence type="ECO:0008006" key="3">
    <source>
        <dbReference type="Google" id="ProtNLM"/>
    </source>
</evidence>
<dbReference type="EMBL" id="CP002745">
    <property type="protein sequence ID" value="AEK61032.1"/>
    <property type="molecule type" value="Genomic_DNA"/>
</dbReference>
<evidence type="ECO:0000313" key="2">
    <source>
        <dbReference type="Proteomes" id="UP000008392"/>
    </source>
</evidence>
<dbReference type="CDD" id="cd00657">
    <property type="entry name" value="Ferritin_like"/>
    <property type="match status" value="1"/>
</dbReference>